<protein>
    <recommendedName>
        <fullName evidence="1">Integrase catalytic domain-containing protein</fullName>
    </recommendedName>
</protein>
<dbReference type="InterPro" id="IPR001584">
    <property type="entry name" value="Integrase_cat-core"/>
</dbReference>
<sequence length="140" mass="16076">MTSMVDEHTRQSVLNIVERSIPAEDLVAALEKAFALWGGPPQVLRCDNGPEFISEALRTFCEDQVGIGYVPPGQPWKNGYIESFNNRVRDECLNMNEFHSLLEARVVIEDWKEEYNNRHRHSSLAYRTPNEYAASCIHTH</sequence>
<dbReference type="PANTHER" id="PTHR47515">
    <property type="entry name" value="LOW CALCIUM RESPONSE LOCUS PROTEIN T"/>
    <property type="match status" value="1"/>
</dbReference>
<reference evidence="2 3" key="1">
    <citation type="submission" date="2017-07" db="EMBL/GenBank/DDBJ databases">
        <title>Draft sequence of Rhodococcus enclensis 23b-28.</title>
        <authorList>
            <person name="Besaury L."/>
            <person name="Sancelme M."/>
            <person name="Amato P."/>
            <person name="Lallement A."/>
            <person name="Delort A.-M."/>
        </authorList>
    </citation>
    <scope>NUCLEOTIDE SEQUENCE [LARGE SCALE GENOMIC DNA]</scope>
    <source>
        <strain evidence="2 3">23b-28</strain>
    </source>
</reference>
<feature type="domain" description="Integrase catalytic" evidence="1">
    <location>
        <begin position="1"/>
        <end position="137"/>
    </location>
</feature>
<name>A0A2A5J5Z1_RHOSG</name>
<dbReference type="PANTHER" id="PTHR47515:SF1">
    <property type="entry name" value="BLR2054 PROTEIN"/>
    <property type="match status" value="1"/>
</dbReference>
<dbReference type="GO" id="GO:0003676">
    <property type="term" value="F:nucleic acid binding"/>
    <property type="evidence" value="ECO:0007669"/>
    <property type="project" value="InterPro"/>
</dbReference>
<evidence type="ECO:0000313" key="3">
    <source>
        <dbReference type="Proteomes" id="UP000230886"/>
    </source>
</evidence>
<evidence type="ECO:0000259" key="1">
    <source>
        <dbReference type="PROSITE" id="PS50994"/>
    </source>
</evidence>
<dbReference type="Pfam" id="PF13683">
    <property type="entry name" value="rve_3"/>
    <property type="match status" value="1"/>
</dbReference>
<comment type="caution">
    <text evidence="2">The sequence shown here is derived from an EMBL/GenBank/DDBJ whole genome shotgun (WGS) entry which is preliminary data.</text>
</comment>
<evidence type="ECO:0000313" key="2">
    <source>
        <dbReference type="EMBL" id="PCK24401.1"/>
    </source>
</evidence>
<dbReference type="InterPro" id="IPR036397">
    <property type="entry name" value="RNaseH_sf"/>
</dbReference>
<dbReference type="Gene3D" id="3.30.420.10">
    <property type="entry name" value="Ribonuclease H-like superfamily/Ribonuclease H"/>
    <property type="match status" value="1"/>
</dbReference>
<dbReference type="EMBL" id="NOVD01000031">
    <property type="protein sequence ID" value="PCK24401.1"/>
    <property type="molecule type" value="Genomic_DNA"/>
</dbReference>
<dbReference type="PROSITE" id="PS50994">
    <property type="entry name" value="INTEGRASE"/>
    <property type="match status" value="1"/>
</dbReference>
<dbReference type="InterPro" id="IPR012337">
    <property type="entry name" value="RNaseH-like_sf"/>
</dbReference>
<dbReference type="SUPFAM" id="SSF53098">
    <property type="entry name" value="Ribonuclease H-like"/>
    <property type="match status" value="1"/>
</dbReference>
<dbReference type="Pfam" id="PF00665">
    <property type="entry name" value="rve"/>
    <property type="match status" value="1"/>
</dbReference>
<accession>A0A2A5J5Z1</accession>
<dbReference type="GO" id="GO:0015074">
    <property type="term" value="P:DNA integration"/>
    <property type="evidence" value="ECO:0007669"/>
    <property type="project" value="InterPro"/>
</dbReference>
<organism evidence="2 3">
    <name type="scientific">Rhodococcus qingshengii</name>
    <dbReference type="NCBI Taxonomy" id="334542"/>
    <lineage>
        <taxon>Bacteria</taxon>
        <taxon>Bacillati</taxon>
        <taxon>Actinomycetota</taxon>
        <taxon>Actinomycetes</taxon>
        <taxon>Mycobacteriales</taxon>
        <taxon>Nocardiaceae</taxon>
        <taxon>Rhodococcus</taxon>
        <taxon>Rhodococcus erythropolis group</taxon>
    </lineage>
</organism>
<dbReference type="Proteomes" id="UP000230886">
    <property type="component" value="Unassembled WGS sequence"/>
</dbReference>
<dbReference type="AlphaFoldDB" id="A0A2A5J5Z1"/>
<gene>
    <name evidence="2" type="ORF">CHR55_26300</name>
</gene>
<proteinExistence type="predicted"/>